<organism evidence="4 5">
    <name type="scientific">Rotaria sordida</name>
    <dbReference type="NCBI Taxonomy" id="392033"/>
    <lineage>
        <taxon>Eukaryota</taxon>
        <taxon>Metazoa</taxon>
        <taxon>Spiralia</taxon>
        <taxon>Gnathifera</taxon>
        <taxon>Rotifera</taxon>
        <taxon>Eurotatoria</taxon>
        <taxon>Bdelloidea</taxon>
        <taxon>Philodinida</taxon>
        <taxon>Philodinidae</taxon>
        <taxon>Rotaria</taxon>
    </lineage>
</organism>
<keyword evidence="2" id="KW-0406">Ion transport</keyword>
<dbReference type="EMBL" id="CAJOAX010001502">
    <property type="protein sequence ID" value="CAF3721029.1"/>
    <property type="molecule type" value="Genomic_DNA"/>
</dbReference>
<dbReference type="PANTHER" id="PTHR10117">
    <property type="entry name" value="TRANSIENT RECEPTOR POTENTIAL CHANNEL"/>
    <property type="match status" value="1"/>
</dbReference>
<dbReference type="GO" id="GO:0051480">
    <property type="term" value="P:regulation of cytosolic calcium ion concentration"/>
    <property type="evidence" value="ECO:0007669"/>
    <property type="project" value="TreeGrafter"/>
</dbReference>
<dbReference type="GO" id="GO:0015279">
    <property type="term" value="F:store-operated calcium channel activity"/>
    <property type="evidence" value="ECO:0007669"/>
    <property type="project" value="TreeGrafter"/>
</dbReference>
<comment type="caution">
    <text evidence="4">The sequence shown here is derived from an EMBL/GenBank/DDBJ whole genome shotgun (WGS) entry which is preliminary data.</text>
</comment>
<keyword evidence="3" id="KW-0407">Ion channel</keyword>
<evidence type="ECO:0000256" key="1">
    <source>
        <dbReference type="ARBA" id="ARBA00022448"/>
    </source>
</evidence>
<proteinExistence type="predicted"/>
<dbReference type="GO" id="GO:0070679">
    <property type="term" value="F:inositol 1,4,5 trisphosphate binding"/>
    <property type="evidence" value="ECO:0007669"/>
    <property type="project" value="TreeGrafter"/>
</dbReference>
<evidence type="ECO:0000256" key="3">
    <source>
        <dbReference type="ARBA" id="ARBA00023303"/>
    </source>
</evidence>
<evidence type="ECO:0000313" key="4">
    <source>
        <dbReference type="EMBL" id="CAF3721029.1"/>
    </source>
</evidence>
<name>A0A818W724_9BILA</name>
<accession>A0A818W724</accession>
<evidence type="ECO:0000313" key="5">
    <source>
        <dbReference type="Proteomes" id="UP000663823"/>
    </source>
</evidence>
<dbReference type="GO" id="GO:0034703">
    <property type="term" value="C:cation channel complex"/>
    <property type="evidence" value="ECO:0007669"/>
    <property type="project" value="TreeGrafter"/>
</dbReference>
<sequence>NILPVPLNIFPSPRAIINLLNRIKQMITSKNVSRNDNNNNNIRNNDIELNDFRNEKIFKRKRSFISNENLTYKIVIERIVKRFLLYYKNNHVDVEQFKEGFEYREIKNDISSFTFELFYKIDTLDDTYTGLVQSMNKFNKNLKEYFDFEQIKHQLHRQKNS</sequence>
<dbReference type="Proteomes" id="UP000663823">
    <property type="component" value="Unassembled WGS sequence"/>
</dbReference>
<evidence type="ECO:0000256" key="2">
    <source>
        <dbReference type="ARBA" id="ARBA00023065"/>
    </source>
</evidence>
<reference evidence="4" key="1">
    <citation type="submission" date="2021-02" db="EMBL/GenBank/DDBJ databases">
        <authorList>
            <person name="Nowell W R."/>
        </authorList>
    </citation>
    <scope>NUCLEOTIDE SEQUENCE</scope>
</reference>
<protein>
    <submittedName>
        <fullName evidence="4">Uncharacterized protein</fullName>
    </submittedName>
</protein>
<dbReference type="InterPro" id="IPR002153">
    <property type="entry name" value="TRPC_channel"/>
</dbReference>
<dbReference type="AlphaFoldDB" id="A0A818W724"/>
<feature type="non-terminal residue" evidence="4">
    <location>
        <position position="1"/>
    </location>
</feature>
<gene>
    <name evidence="4" type="ORF">OTI717_LOCUS13825</name>
</gene>
<keyword evidence="1" id="KW-0813">Transport</keyword>
<dbReference type="PANTHER" id="PTHR10117:SF54">
    <property type="entry name" value="TRANSIENT RECEPTOR POTENTIAL-GAMMA PROTEIN"/>
    <property type="match status" value="1"/>
</dbReference>
<dbReference type="GO" id="GO:0005886">
    <property type="term" value="C:plasma membrane"/>
    <property type="evidence" value="ECO:0007669"/>
    <property type="project" value="TreeGrafter"/>
</dbReference>